<comment type="similarity">
    <text evidence="3">Belongs to the DIF1/spd1 family.</text>
</comment>
<feature type="region of interest" description="Disordered" evidence="6">
    <location>
        <begin position="185"/>
        <end position="213"/>
    </location>
</feature>
<name>A0A6A6PZA4_9PEZI</name>
<comment type="subcellular location">
    <subcellularLocation>
        <location evidence="2">Cytoplasm</location>
    </subcellularLocation>
    <subcellularLocation>
        <location evidence="1">Nucleus</location>
    </subcellularLocation>
</comment>
<feature type="compositionally biased region" description="Polar residues" evidence="6">
    <location>
        <begin position="1"/>
        <end position="26"/>
    </location>
</feature>
<feature type="compositionally biased region" description="Basic residues" evidence="6">
    <location>
        <begin position="197"/>
        <end position="208"/>
    </location>
</feature>
<protein>
    <submittedName>
        <fullName evidence="7">Ribonucleotide reductase inhibitor-domain-containing protein</fullName>
    </submittedName>
</protein>
<dbReference type="Pfam" id="PF08591">
    <property type="entry name" value="RNR_inhib"/>
    <property type="match status" value="1"/>
</dbReference>
<feature type="compositionally biased region" description="Polar residues" evidence="6">
    <location>
        <begin position="140"/>
        <end position="156"/>
    </location>
</feature>
<evidence type="ECO:0000313" key="7">
    <source>
        <dbReference type="EMBL" id="KAF2485528.1"/>
    </source>
</evidence>
<sequence length="237" mass="25928">MSSSHTAKRQFQPSIDSYFGRSNSSDGVPHRERSTLSPPLPPETQSSLLSVGMRVRKSVPEGYKTHKTMGLQGHSIPPSTAPARSRTQNTRTETRVSSRELLPFCGLHKIGGLAAQQMPSSSAPAVIQDDDSDDELPDLTRSQSTLQSGDALSTSPLADLSKKRTYEEDMEDDLDAWFHDDTAMDSDALARGERPKARLRQQASRKPRASGGVRVLDADDFDEAAFLVPDGMEVDED</sequence>
<accession>A0A6A6PZA4</accession>
<dbReference type="GO" id="GO:1990846">
    <property type="term" value="F:ribonucleoside-diphosphate reductase inhibitor activity"/>
    <property type="evidence" value="ECO:0007669"/>
    <property type="project" value="TreeGrafter"/>
</dbReference>
<feature type="region of interest" description="Disordered" evidence="6">
    <location>
        <begin position="1"/>
        <end position="53"/>
    </location>
</feature>
<gene>
    <name evidence="7" type="ORF">BDY17DRAFT_293788</name>
</gene>
<evidence type="ECO:0000313" key="8">
    <source>
        <dbReference type="Proteomes" id="UP000799767"/>
    </source>
</evidence>
<keyword evidence="5" id="KW-0539">Nucleus</keyword>
<dbReference type="Proteomes" id="UP000799767">
    <property type="component" value="Unassembled WGS sequence"/>
</dbReference>
<keyword evidence="4" id="KW-0963">Cytoplasm</keyword>
<evidence type="ECO:0000256" key="1">
    <source>
        <dbReference type="ARBA" id="ARBA00004123"/>
    </source>
</evidence>
<feature type="compositionally biased region" description="Low complexity" evidence="6">
    <location>
        <begin position="115"/>
        <end position="125"/>
    </location>
</feature>
<feature type="region of interest" description="Disordered" evidence="6">
    <location>
        <begin position="115"/>
        <end position="169"/>
    </location>
</feature>
<evidence type="ECO:0000256" key="4">
    <source>
        <dbReference type="ARBA" id="ARBA00022490"/>
    </source>
</evidence>
<keyword evidence="8" id="KW-1185">Reference proteome</keyword>
<organism evidence="7 8">
    <name type="scientific">Neohortaea acidophila</name>
    <dbReference type="NCBI Taxonomy" id="245834"/>
    <lineage>
        <taxon>Eukaryota</taxon>
        <taxon>Fungi</taxon>
        <taxon>Dikarya</taxon>
        <taxon>Ascomycota</taxon>
        <taxon>Pezizomycotina</taxon>
        <taxon>Dothideomycetes</taxon>
        <taxon>Dothideomycetidae</taxon>
        <taxon>Mycosphaerellales</taxon>
        <taxon>Teratosphaeriaceae</taxon>
        <taxon>Neohortaea</taxon>
    </lineage>
</organism>
<dbReference type="RefSeq" id="XP_033592097.1">
    <property type="nucleotide sequence ID" value="XM_033733038.1"/>
</dbReference>
<reference evidence="7" key="1">
    <citation type="journal article" date="2020" name="Stud. Mycol.">
        <title>101 Dothideomycetes genomes: a test case for predicting lifestyles and emergence of pathogens.</title>
        <authorList>
            <person name="Haridas S."/>
            <person name="Albert R."/>
            <person name="Binder M."/>
            <person name="Bloem J."/>
            <person name="Labutti K."/>
            <person name="Salamov A."/>
            <person name="Andreopoulos B."/>
            <person name="Baker S."/>
            <person name="Barry K."/>
            <person name="Bills G."/>
            <person name="Bluhm B."/>
            <person name="Cannon C."/>
            <person name="Castanera R."/>
            <person name="Culley D."/>
            <person name="Daum C."/>
            <person name="Ezra D."/>
            <person name="Gonzalez J."/>
            <person name="Henrissat B."/>
            <person name="Kuo A."/>
            <person name="Liang C."/>
            <person name="Lipzen A."/>
            <person name="Lutzoni F."/>
            <person name="Magnuson J."/>
            <person name="Mondo S."/>
            <person name="Nolan M."/>
            <person name="Ohm R."/>
            <person name="Pangilinan J."/>
            <person name="Park H.-J."/>
            <person name="Ramirez L."/>
            <person name="Alfaro M."/>
            <person name="Sun H."/>
            <person name="Tritt A."/>
            <person name="Yoshinaga Y."/>
            <person name="Zwiers L.-H."/>
            <person name="Turgeon B."/>
            <person name="Goodwin S."/>
            <person name="Spatafora J."/>
            <person name="Crous P."/>
            <person name="Grigoriev I."/>
        </authorList>
    </citation>
    <scope>NUCLEOTIDE SEQUENCE</scope>
    <source>
        <strain evidence="7">CBS 113389</strain>
    </source>
</reference>
<dbReference type="PANTHER" id="PTHR28081:SF1">
    <property type="entry name" value="DAMAGE-REGULATED IMPORT FACILITATOR 1"/>
    <property type="match status" value="1"/>
</dbReference>
<evidence type="ECO:0000256" key="2">
    <source>
        <dbReference type="ARBA" id="ARBA00004496"/>
    </source>
</evidence>
<feature type="compositionally biased region" description="Basic and acidic residues" evidence="6">
    <location>
        <begin position="185"/>
        <end position="196"/>
    </location>
</feature>
<proteinExistence type="inferred from homology"/>
<dbReference type="OrthoDB" id="4072855at2759"/>
<dbReference type="GO" id="GO:0005634">
    <property type="term" value="C:nucleus"/>
    <property type="evidence" value="ECO:0007669"/>
    <property type="project" value="UniProtKB-SubCell"/>
</dbReference>
<evidence type="ECO:0000256" key="6">
    <source>
        <dbReference type="SAM" id="MobiDB-lite"/>
    </source>
</evidence>
<dbReference type="GO" id="GO:0005737">
    <property type="term" value="C:cytoplasm"/>
    <property type="evidence" value="ECO:0007669"/>
    <property type="project" value="UniProtKB-SubCell"/>
</dbReference>
<dbReference type="GO" id="GO:0008104">
    <property type="term" value="P:intracellular protein localization"/>
    <property type="evidence" value="ECO:0007669"/>
    <property type="project" value="TreeGrafter"/>
</dbReference>
<dbReference type="InterPro" id="IPR013900">
    <property type="entry name" value="RNR_inhibitor"/>
</dbReference>
<feature type="region of interest" description="Disordered" evidence="6">
    <location>
        <begin position="65"/>
        <end position="99"/>
    </location>
</feature>
<dbReference type="PANTHER" id="PTHR28081">
    <property type="entry name" value="DAMAGE-REGULATED IMPORT FACILITATOR 1-RELATED"/>
    <property type="match status" value="1"/>
</dbReference>
<dbReference type="AlphaFoldDB" id="A0A6A6PZA4"/>
<dbReference type="GeneID" id="54474040"/>
<feature type="compositionally biased region" description="Acidic residues" evidence="6">
    <location>
        <begin position="128"/>
        <end position="137"/>
    </location>
</feature>
<evidence type="ECO:0000256" key="3">
    <source>
        <dbReference type="ARBA" id="ARBA00005459"/>
    </source>
</evidence>
<evidence type="ECO:0000256" key="5">
    <source>
        <dbReference type="ARBA" id="ARBA00023242"/>
    </source>
</evidence>
<dbReference type="EMBL" id="MU001633">
    <property type="protein sequence ID" value="KAF2485528.1"/>
    <property type="molecule type" value="Genomic_DNA"/>
</dbReference>